<dbReference type="Pfam" id="PF07811">
    <property type="entry name" value="TadE"/>
    <property type="match status" value="1"/>
</dbReference>
<evidence type="ECO:0000256" key="1">
    <source>
        <dbReference type="SAM" id="MobiDB-lite"/>
    </source>
</evidence>
<feature type="compositionally biased region" description="Polar residues" evidence="1">
    <location>
        <begin position="1"/>
        <end position="13"/>
    </location>
</feature>
<dbReference type="RefSeq" id="WP_211314039.1">
    <property type="nucleotide sequence ID" value="NZ_QKYU01000005.1"/>
</dbReference>
<feature type="domain" description="TadE-like" evidence="3">
    <location>
        <begin position="26"/>
        <end position="68"/>
    </location>
</feature>
<evidence type="ECO:0000313" key="4">
    <source>
        <dbReference type="EMBL" id="PZW48405.1"/>
    </source>
</evidence>
<gene>
    <name evidence="4" type="ORF">C8P66_105154</name>
</gene>
<reference evidence="4 5" key="1">
    <citation type="submission" date="2018-06" db="EMBL/GenBank/DDBJ databases">
        <title>Genomic Encyclopedia of Archaeal and Bacterial Type Strains, Phase II (KMG-II): from individual species to whole genera.</title>
        <authorList>
            <person name="Goeker M."/>
        </authorList>
    </citation>
    <scope>NUCLEOTIDE SEQUENCE [LARGE SCALE GENOMIC DNA]</scope>
    <source>
        <strain evidence="4 5">DSM 24525</strain>
    </source>
</reference>
<keyword evidence="2" id="KW-1133">Transmembrane helix</keyword>
<sequence length="154" mass="15962">MNATRPAQVTKSPQAGGRRRPLGRRGATTVEFALIGGLVVMLLLGCLEIGRYLFTAEAVRSATAEAVRLVTLRGSQNLNAGSAACTNLTGALSGAAAKTPYLTPASLSVTMSGCASQAGVTTVAISVQYPFTFIVDVFGARSRPIRETAQALFN</sequence>
<protein>
    <submittedName>
        <fullName evidence="4">TadE-like protein</fullName>
    </submittedName>
</protein>
<evidence type="ECO:0000259" key="3">
    <source>
        <dbReference type="Pfam" id="PF07811"/>
    </source>
</evidence>
<proteinExistence type="predicted"/>
<dbReference type="AlphaFoldDB" id="A0A2W7IMI9"/>
<accession>A0A2W7IMI9</accession>
<evidence type="ECO:0000256" key="2">
    <source>
        <dbReference type="SAM" id="Phobius"/>
    </source>
</evidence>
<organism evidence="4 5">
    <name type="scientific">Humitalea rosea</name>
    <dbReference type="NCBI Taxonomy" id="990373"/>
    <lineage>
        <taxon>Bacteria</taxon>
        <taxon>Pseudomonadati</taxon>
        <taxon>Pseudomonadota</taxon>
        <taxon>Alphaproteobacteria</taxon>
        <taxon>Acetobacterales</taxon>
        <taxon>Roseomonadaceae</taxon>
        <taxon>Humitalea</taxon>
    </lineage>
</organism>
<dbReference type="EMBL" id="QKYU01000005">
    <property type="protein sequence ID" value="PZW48405.1"/>
    <property type="molecule type" value="Genomic_DNA"/>
</dbReference>
<dbReference type="Proteomes" id="UP000249688">
    <property type="component" value="Unassembled WGS sequence"/>
</dbReference>
<feature type="region of interest" description="Disordered" evidence="1">
    <location>
        <begin position="1"/>
        <end position="23"/>
    </location>
</feature>
<comment type="caution">
    <text evidence="4">The sequence shown here is derived from an EMBL/GenBank/DDBJ whole genome shotgun (WGS) entry which is preliminary data.</text>
</comment>
<evidence type="ECO:0000313" key="5">
    <source>
        <dbReference type="Proteomes" id="UP000249688"/>
    </source>
</evidence>
<keyword evidence="2" id="KW-0812">Transmembrane</keyword>
<name>A0A2W7IMI9_9PROT</name>
<dbReference type="InterPro" id="IPR012495">
    <property type="entry name" value="TadE-like_dom"/>
</dbReference>
<keyword evidence="5" id="KW-1185">Reference proteome</keyword>
<feature type="transmembrane region" description="Helical" evidence="2">
    <location>
        <begin position="32"/>
        <end position="54"/>
    </location>
</feature>
<keyword evidence="2" id="KW-0472">Membrane</keyword>